<reference evidence="2 3" key="1">
    <citation type="submission" date="2019-03" db="EMBL/GenBank/DDBJ databases">
        <title>Draft genome sequences of novel Actinobacteria.</title>
        <authorList>
            <person name="Sahin N."/>
            <person name="Ay H."/>
            <person name="Saygin H."/>
        </authorList>
    </citation>
    <scope>NUCLEOTIDE SEQUENCE [LARGE SCALE GENOMIC DNA]</scope>
    <source>
        <strain evidence="2 3">5K138</strain>
    </source>
</reference>
<protein>
    <submittedName>
        <fullName evidence="2">DUF1801 domain-containing protein</fullName>
    </submittedName>
</protein>
<evidence type="ECO:0000259" key="1">
    <source>
        <dbReference type="Pfam" id="PF08818"/>
    </source>
</evidence>
<dbReference type="InterPro" id="IPR014922">
    <property type="entry name" value="YdhG-like"/>
</dbReference>
<gene>
    <name evidence="2" type="ORF">E1269_27610</name>
</gene>
<dbReference type="Pfam" id="PF08818">
    <property type="entry name" value="DUF1801"/>
    <property type="match status" value="1"/>
</dbReference>
<organism evidence="2 3">
    <name type="scientific">Jiangella asiatica</name>
    <dbReference type="NCBI Taxonomy" id="2530372"/>
    <lineage>
        <taxon>Bacteria</taxon>
        <taxon>Bacillati</taxon>
        <taxon>Actinomycetota</taxon>
        <taxon>Actinomycetes</taxon>
        <taxon>Jiangellales</taxon>
        <taxon>Jiangellaceae</taxon>
        <taxon>Jiangella</taxon>
    </lineage>
</organism>
<accession>A0A4R5CH75</accession>
<dbReference type="Gene3D" id="3.90.1150.200">
    <property type="match status" value="1"/>
</dbReference>
<proteinExistence type="predicted"/>
<dbReference type="AlphaFoldDB" id="A0A4R5CH75"/>
<keyword evidence="3" id="KW-1185">Reference proteome</keyword>
<dbReference type="OrthoDB" id="9811812at2"/>
<dbReference type="RefSeq" id="WP_131900677.1">
    <property type="nucleotide sequence ID" value="NZ_SMKZ01000060.1"/>
</dbReference>
<dbReference type="Proteomes" id="UP000294739">
    <property type="component" value="Unassembled WGS sequence"/>
</dbReference>
<name>A0A4R5CH75_9ACTN</name>
<evidence type="ECO:0000313" key="3">
    <source>
        <dbReference type="Proteomes" id="UP000294739"/>
    </source>
</evidence>
<comment type="caution">
    <text evidence="2">The sequence shown here is derived from an EMBL/GenBank/DDBJ whole genome shotgun (WGS) entry which is preliminary data.</text>
</comment>
<dbReference type="InParanoid" id="A0A4R5CH75"/>
<dbReference type="EMBL" id="SMKZ01000060">
    <property type="protein sequence ID" value="TDD99085.1"/>
    <property type="molecule type" value="Genomic_DNA"/>
</dbReference>
<evidence type="ECO:0000313" key="2">
    <source>
        <dbReference type="EMBL" id="TDD99085.1"/>
    </source>
</evidence>
<feature type="domain" description="YdhG-like" evidence="1">
    <location>
        <begin position="18"/>
        <end position="100"/>
    </location>
</feature>
<dbReference type="SUPFAM" id="SSF159888">
    <property type="entry name" value="YdhG-like"/>
    <property type="match status" value="1"/>
</dbReference>
<sequence>MTDQRGIDAWLERLPPDRQDEATALADQVRKSRPGLDEAVKWGRLTFTAGDDWHHWLCAVAATKRSVTLTFHKGVLLDDPAGLLEGSGAYVRTVPYARAAAEPDAVAALIGRAVERQTDMLDEKD</sequence>